<feature type="transmembrane region" description="Helical" evidence="9">
    <location>
        <begin position="101"/>
        <end position="121"/>
    </location>
</feature>
<proteinExistence type="predicted"/>
<protein>
    <recommendedName>
        <fullName evidence="2">histidine kinase</fullName>
        <ecNumber evidence="2">2.7.13.3</ecNumber>
    </recommendedName>
</protein>
<dbReference type="OrthoDB" id="227596at2"/>
<dbReference type="Gene3D" id="3.30.565.10">
    <property type="entry name" value="Histidine kinase-like ATPase, C-terminal domain"/>
    <property type="match status" value="1"/>
</dbReference>
<evidence type="ECO:0000256" key="5">
    <source>
        <dbReference type="ARBA" id="ARBA00022741"/>
    </source>
</evidence>
<dbReference type="InterPro" id="IPR050482">
    <property type="entry name" value="Sensor_HK_TwoCompSys"/>
</dbReference>
<evidence type="ECO:0000256" key="7">
    <source>
        <dbReference type="ARBA" id="ARBA00022840"/>
    </source>
</evidence>
<dbReference type="GO" id="GO:0000155">
    <property type="term" value="F:phosphorelay sensor kinase activity"/>
    <property type="evidence" value="ECO:0007669"/>
    <property type="project" value="InterPro"/>
</dbReference>
<keyword evidence="8" id="KW-0902">Two-component regulatory system</keyword>
<dbReference type="Gene3D" id="1.20.5.1930">
    <property type="match status" value="1"/>
</dbReference>
<keyword evidence="9" id="KW-0472">Membrane</keyword>
<feature type="transmembrane region" description="Helical" evidence="9">
    <location>
        <begin position="42"/>
        <end position="61"/>
    </location>
</feature>
<evidence type="ECO:0000256" key="9">
    <source>
        <dbReference type="SAM" id="Phobius"/>
    </source>
</evidence>
<keyword evidence="12" id="KW-1185">Reference proteome</keyword>
<name>A0A1I7BX48_9ACTN</name>
<evidence type="ECO:0000313" key="11">
    <source>
        <dbReference type="EMBL" id="SFT91766.1"/>
    </source>
</evidence>
<dbReference type="InterPro" id="IPR011712">
    <property type="entry name" value="Sig_transdc_His_kin_sub3_dim/P"/>
</dbReference>
<evidence type="ECO:0000256" key="2">
    <source>
        <dbReference type="ARBA" id="ARBA00012438"/>
    </source>
</evidence>
<dbReference type="GO" id="GO:0016020">
    <property type="term" value="C:membrane"/>
    <property type="evidence" value="ECO:0007669"/>
    <property type="project" value="InterPro"/>
</dbReference>
<dbReference type="RefSeq" id="WP_093581908.1">
    <property type="nucleotide sequence ID" value="NZ_FPBA01000016.1"/>
</dbReference>
<evidence type="ECO:0000256" key="8">
    <source>
        <dbReference type="ARBA" id="ARBA00023012"/>
    </source>
</evidence>
<dbReference type="Pfam" id="PF07730">
    <property type="entry name" value="HisKA_3"/>
    <property type="match status" value="1"/>
</dbReference>
<feature type="domain" description="Signal transduction histidine kinase subgroup 3 dimerisation and phosphoacceptor" evidence="10">
    <location>
        <begin position="180"/>
        <end position="244"/>
    </location>
</feature>
<keyword evidence="5" id="KW-0547">Nucleotide-binding</keyword>
<keyword evidence="7" id="KW-0067">ATP-binding</keyword>
<dbReference type="STRING" id="1296565.SAMN05660657_03888"/>
<sequence length="381" mass="39735">MGLRERVWPGLRARSVGFEALIALLSTATVVVGVVTPEARLAPDAVLVVGGLLLVLTLLLFRRSAPMVPFVVSAALGALVPALTVGLLLTAYAVGRYERRWPVRIVAGVLGTVALVQPWTIGTANEAVGALGGVAIALVLPAAVGIWQRTRALLLEALRDRAVRAETERELLAREAVVSERTRIAREMHDAVGHRVSLMVLQAGAIEVAAGDPERVEQLAGQVQTAGRQALEELRQMVGVLRAEEVDEAAPLGPQPGLADLPRLVGSAREAGMAVAWTGPAEGTAPVDPVVGRAAYRIVQEALTNAGRHAPDAPVRVCVERRPGELCVRVVNGPPARTPTAVPGGGFGLVGLGERVRTLGGRLTAGPRLDGGFGVEAVLPA</sequence>
<feature type="transmembrane region" description="Helical" evidence="9">
    <location>
        <begin position="67"/>
        <end position="94"/>
    </location>
</feature>
<feature type="transmembrane region" description="Helical" evidence="9">
    <location>
        <begin position="16"/>
        <end position="35"/>
    </location>
</feature>
<reference evidence="12" key="1">
    <citation type="submission" date="2016-10" db="EMBL/GenBank/DDBJ databases">
        <authorList>
            <person name="Varghese N."/>
            <person name="Submissions S."/>
        </authorList>
    </citation>
    <scope>NUCLEOTIDE SEQUENCE [LARGE SCALE GENOMIC DNA]</scope>
    <source>
        <strain evidence="12">DSM 46136</strain>
    </source>
</reference>
<evidence type="ECO:0000256" key="3">
    <source>
        <dbReference type="ARBA" id="ARBA00022553"/>
    </source>
</evidence>
<feature type="transmembrane region" description="Helical" evidence="9">
    <location>
        <begin position="127"/>
        <end position="147"/>
    </location>
</feature>
<dbReference type="AlphaFoldDB" id="A0A1I7BX48"/>
<gene>
    <name evidence="11" type="ORF">SAMN05660657_03888</name>
</gene>
<keyword evidence="9" id="KW-1133">Transmembrane helix</keyword>
<dbReference type="EC" id="2.7.13.3" evidence="2"/>
<dbReference type="PANTHER" id="PTHR24421">
    <property type="entry name" value="NITRATE/NITRITE SENSOR PROTEIN NARX-RELATED"/>
    <property type="match status" value="1"/>
</dbReference>
<dbReference type="SUPFAM" id="SSF55874">
    <property type="entry name" value="ATPase domain of HSP90 chaperone/DNA topoisomerase II/histidine kinase"/>
    <property type="match status" value="1"/>
</dbReference>
<dbReference type="GO" id="GO:0046983">
    <property type="term" value="F:protein dimerization activity"/>
    <property type="evidence" value="ECO:0007669"/>
    <property type="project" value="InterPro"/>
</dbReference>
<comment type="catalytic activity">
    <reaction evidence="1">
        <text>ATP + protein L-histidine = ADP + protein N-phospho-L-histidine.</text>
        <dbReference type="EC" id="2.7.13.3"/>
    </reaction>
</comment>
<dbReference type="PANTHER" id="PTHR24421:SF10">
    <property type="entry name" value="NITRATE_NITRITE SENSOR PROTEIN NARQ"/>
    <property type="match status" value="1"/>
</dbReference>
<evidence type="ECO:0000313" key="12">
    <source>
        <dbReference type="Proteomes" id="UP000199546"/>
    </source>
</evidence>
<dbReference type="EMBL" id="FPBA01000016">
    <property type="protein sequence ID" value="SFT91766.1"/>
    <property type="molecule type" value="Genomic_DNA"/>
</dbReference>
<dbReference type="Proteomes" id="UP000199546">
    <property type="component" value="Unassembled WGS sequence"/>
</dbReference>
<accession>A0A1I7BX48</accession>
<organism evidence="11 12">
    <name type="scientific">Geodermatophilus amargosae</name>
    <dbReference type="NCBI Taxonomy" id="1296565"/>
    <lineage>
        <taxon>Bacteria</taxon>
        <taxon>Bacillati</taxon>
        <taxon>Actinomycetota</taxon>
        <taxon>Actinomycetes</taxon>
        <taxon>Geodermatophilales</taxon>
        <taxon>Geodermatophilaceae</taxon>
        <taxon>Geodermatophilus</taxon>
    </lineage>
</organism>
<evidence type="ECO:0000256" key="1">
    <source>
        <dbReference type="ARBA" id="ARBA00000085"/>
    </source>
</evidence>
<evidence type="ECO:0000256" key="6">
    <source>
        <dbReference type="ARBA" id="ARBA00022777"/>
    </source>
</evidence>
<dbReference type="CDD" id="cd16917">
    <property type="entry name" value="HATPase_UhpB-NarQ-NarX-like"/>
    <property type="match status" value="1"/>
</dbReference>
<evidence type="ECO:0000259" key="10">
    <source>
        <dbReference type="Pfam" id="PF07730"/>
    </source>
</evidence>
<keyword evidence="3" id="KW-0597">Phosphoprotein</keyword>
<dbReference type="InterPro" id="IPR036890">
    <property type="entry name" value="HATPase_C_sf"/>
</dbReference>
<keyword evidence="4" id="KW-0808">Transferase</keyword>
<keyword evidence="9" id="KW-0812">Transmembrane</keyword>
<dbReference type="GO" id="GO:0005524">
    <property type="term" value="F:ATP binding"/>
    <property type="evidence" value="ECO:0007669"/>
    <property type="project" value="UniProtKB-KW"/>
</dbReference>
<keyword evidence="6 11" id="KW-0418">Kinase</keyword>
<evidence type="ECO:0000256" key="4">
    <source>
        <dbReference type="ARBA" id="ARBA00022679"/>
    </source>
</evidence>